<evidence type="ECO:0000313" key="1">
    <source>
        <dbReference type="EnsemblMetazoa" id="G16863.2:cds"/>
    </source>
</evidence>
<organism evidence="1 2">
    <name type="scientific">Magallana gigas</name>
    <name type="common">Pacific oyster</name>
    <name type="synonym">Crassostrea gigas</name>
    <dbReference type="NCBI Taxonomy" id="29159"/>
    <lineage>
        <taxon>Eukaryota</taxon>
        <taxon>Metazoa</taxon>
        <taxon>Spiralia</taxon>
        <taxon>Lophotrochozoa</taxon>
        <taxon>Mollusca</taxon>
        <taxon>Bivalvia</taxon>
        <taxon>Autobranchia</taxon>
        <taxon>Pteriomorphia</taxon>
        <taxon>Ostreida</taxon>
        <taxon>Ostreoidea</taxon>
        <taxon>Ostreidae</taxon>
        <taxon>Magallana</taxon>
    </lineage>
</organism>
<dbReference type="EnsemblMetazoa" id="G16863.2">
    <property type="protein sequence ID" value="G16863.2:cds"/>
    <property type="gene ID" value="G16863"/>
</dbReference>
<dbReference type="Proteomes" id="UP000005408">
    <property type="component" value="Unassembled WGS sequence"/>
</dbReference>
<protein>
    <recommendedName>
        <fullName evidence="3">DZANK-type domain-containing protein</fullName>
    </recommendedName>
</protein>
<evidence type="ECO:0008006" key="3">
    <source>
        <dbReference type="Google" id="ProtNLM"/>
    </source>
</evidence>
<accession>A0A8W8J4W9</accession>
<reference evidence="1" key="1">
    <citation type="submission" date="2022-08" db="UniProtKB">
        <authorList>
            <consortium name="EnsemblMetazoa"/>
        </authorList>
    </citation>
    <scope>IDENTIFICATION</scope>
    <source>
        <strain evidence="1">05x7-T-G4-1.051#20</strain>
    </source>
</reference>
<sequence>MLCDCGSTLQYCSQCGKKVLAPASQDIQTIPCPNTVEDGRRTPVCGTMIQSSNRFCHECAWRISSKAFLPGAAMCDGNKPNGELCDNIMTPNMRFCSECGKPPKEMKLSNMRSQDIQTIPCPNTVEDGRRTPVCGTMIDSSNRFCHECAWRISSKAFLPGAAMCDGNKRNGEPCDNIMTPNMRFCSECGKPPKGLADSGHVFFMTGSKDDVTIESCQSFVIEGSPDTRQAVRVILRSGCSSPGCGITKRSSCRGILTGIEIKTDISCGNQV</sequence>
<dbReference type="AlphaFoldDB" id="A0A8W8J4W9"/>
<keyword evidence="2" id="KW-1185">Reference proteome</keyword>
<name>A0A8W8J4W9_MAGGI</name>
<evidence type="ECO:0000313" key="2">
    <source>
        <dbReference type="Proteomes" id="UP000005408"/>
    </source>
</evidence>
<proteinExistence type="predicted"/>